<name>A0ABP0G9R2_CLALP</name>
<protein>
    <submittedName>
        <fullName evidence="1">Uncharacterized protein</fullName>
    </submittedName>
</protein>
<keyword evidence="2" id="KW-1185">Reference proteome</keyword>
<comment type="caution">
    <text evidence="1">The sequence shown here is derived from an EMBL/GenBank/DDBJ whole genome shotgun (WGS) entry which is preliminary data.</text>
</comment>
<evidence type="ECO:0000313" key="1">
    <source>
        <dbReference type="EMBL" id="CAK8688541.1"/>
    </source>
</evidence>
<dbReference type="Proteomes" id="UP001642483">
    <property type="component" value="Unassembled WGS sequence"/>
</dbReference>
<gene>
    <name evidence="1" type="ORF">CVLEPA_LOCUS20543</name>
</gene>
<reference evidence="1 2" key="1">
    <citation type="submission" date="2024-02" db="EMBL/GenBank/DDBJ databases">
        <authorList>
            <person name="Daric V."/>
            <person name="Darras S."/>
        </authorList>
    </citation>
    <scope>NUCLEOTIDE SEQUENCE [LARGE SCALE GENOMIC DNA]</scope>
</reference>
<sequence length="146" mass="16195">MENTYRTKKGTDTKDKWYRYISMYQEIARTIDQATASAASSVAECLDSAPLLQLSSPTVSPDASAQLTKATDLKLPFLGSAAQISNQTPSAKQRHPSAVIHPPRLVAQPGSYLSHYDDHCPQSTTRLQGPTRSRVHFYNSHSKDRF</sequence>
<dbReference type="EMBL" id="CAWYQH010000108">
    <property type="protein sequence ID" value="CAK8688541.1"/>
    <property type="molecule type" value="Genomic_DNA"/>
</dbReference>
<evidence type="ECO:0000313" key="2">
    <source>
        <dbReference type="Proteomes" id="UP001642483"/>
    </source>
</evidence>
<proteinExistence type="predicted"/>
<organism evidence="1 2">
    <name type="scientific">Clavelina lepadiformis</name>
    <name type="common">Light-bulb sea squirt</name>
    <name type="synonym">Ascidia lepadiformis</name>
    <dbReference type="NCBI Taxonomy" id="159417"/>
    <lineage>
        <taxon>Eukaryota</taxon>
        <taxon>Metazoa</taxon>
        <taxon>Chordata</taxon>
        <taxon>Tunicata</taxon>
        <taxon>Ascidiacea</taxon>
        <taxon>Aplousobranchia</taxon>
        <taxon>Clavelinidae</taxon>
        <taxon>Clavelina</taxon>
    </lineage>
</organism>
<accession>A0ABP0G9R2</accession>